<keyword evidence="9" id="KW-0902">Two-component regulatory system</keyword>
<comment type="catalytic activity">
    <reaction evidence="1">
        <text>ATP + protein L-histidine = ADP + protein N-phospho-L-histidine.</text>
        <dbReference type="EC" id="2.7.13.3"/>
    </reaction>
</comment>
<evidence type="ECO:0000256" key="9">
    <source>
        <dbReference type="ARBA" id="ARBA00023012"/>
    </source>
</evidence>
<dbReference type="InterPro" id="IPR036097">
    <property type="entry name" value="HisK_dim/P_sf"/>
</dbReference>
<dbReference type="Pfam" id="PF00512">
    <property type="entry name" value="HisKA"/>
    <property type="match status" value="1"/>
</dbReference>
<evidence type="ECO:0000256" key="5">
    <source>
        <dbReference type="ARBA" id="ARBA00022679"/>
    </source>
</evidence>
<dbReference type="EC" id="2.7.13.3" evidence="3"/>
<dbReference type="EMBL" id="QRBE01000002">
    <property type="protein sequence ID" value="RDS83513.1"/>
    <property type="molecule type" value="Genomic_DNA"/>
</dbReference>
<dbReference type="PANTHER" id="PTHR45436:SF5">
    <property type="entry name" value="SENSOR HISTIDINE KINASE TRCS"/>
    <property type="match status" value="1"/>
</dbReference>
<keyword evidence="8 10" id="KW-1133">Transmembrane helix</keyword>
<gene>
    <name evidence="13" type="ORF">DWU98_04000</name>
</gene>
<feature type="domain" description="HAMP" evidence="12">
    <location>
        <begin position="203"/>
        <end position="255"/>
    </location>
</feature>
<dbReference type="InterPro" id="IPR003660">
    <property type="entry name" value="HAMP_dom"/>
</dbReference>
<reference evidence="13 14" key="1">
    <citation type="submission" date="2018-07" db="EMBL/GenBank/DDBJ databases">
        <title>Dyella monticola sp. nov. and Dyella psychrodurans sp. nov. isolated from monsoon evergreen broad-leaved forest soil of Dinghu Mountain, China.</title>
        <authorList>
            <person name="Gao Z."/>
            <person name="Qiu L."/>
        </authorList>
    </citation>
    <scope>NUCLEOTIDE SEQUENCE [LARGE SCALE GENOMIC DNA]</scope>
    <source>
        <strain evidence="13 14">4G-K06</strain>
    </source>
</reference>
<evidence type="ECO:0000256" key="3">
    <source>
        <dbReference type="ARBA" id="ARBA00012438"/>
    </source>
</evidence>
<comment type="subcellular location">
    <subcellularLocation>
        <location evidence="2">Membrane</location>
    </subcellularLocation>
</comment>
<organism evidence="13 14">
    <name type="scientific">Dyella monticola</name>
    <dbReference type="NCBI Taxonomy" id="1927958"/>
    <lineage>
        <taxon>Bacteria</taxon>
        <taxon>Pseudomonadati</taxon>
        <taxon>Pseudomonadota</taxon>
        <taxon>Gammaproteobacteria</taxon>
        <taxon>Lysobacterales</taxon>
        <taxon>Rhodanobacteraceae</taxon>
        <taxon>Dyella</taxon>
    </lineage>
</organism>
<keyword evidence="4" id="KW-0597">Phosphoprotein</keyword>
<dbReference type="GO" id="GO:0016020">
    <property type="term" value="C:membrane"/>
    <property type="evidence" value="ECO:0007669"/>
    <property type="project" value="UniProtKB-SubCell"/>
</dbReference>
<evidence type="ECO:0000259" key="12">
    <source>
        <dbReference type="PROSITE" id="PS50885"/>
    </source>
</evidence>
<dbReference type="InterPro" id="IPR003661">
    <property type="entry name" value="HisK_dim/P_dom"/>
</dbReference>
<dbReference type="InterPro" id="IPR050428">
    <property type="entry name" value="TCS_sensor_his_kinase"/>
</dbReference>
<dbReference type="PROSITE" id="PS50885">
    <property type="entry name" value="HAMP"/>
    <property type="match status" value="1"/>
</dbReference>
<feature type="transmembrane region" description="Helical" evidence="10">
    <location>
        <begin position="182"/>
        <end position="202"/>
    </location>
</feature>
<evidence type="ECO:0000256" key="7">
    <source>
        <dbReference type="ARBA" id="ARBA00022777"/>
    </source>
</evidence>
<keyword evidence="5" id="KW-0808">Transferase</keyword>
<evidence type="ECO:0000256" key="10">
    <source>
        <dbReference type="SAM" id="Phobius"/>
    </source>
</evidence>
<evidence type="ECO:0000259" key="11">
    <source>
        <dbReference type="PROSITE" id="PS50109"/>
    </source>
</evidence>
<dbReference type="InterPro" id="IPR005467">
    <property type="entry name" value="His_kinase_dom"/>
</dbReference>
<dbReference type="Proteomes" id="UP000254258">
    <property type="component" value="Unassembled WGS sequence"/>
</dbReference>
<evidence type="ECO:0000256" key="2">
    <source>
        <dbReference type="ARBA" id="ARBA00004370"/>
    </source>
</evidence>
<proteinExistence type="predicted"/>
<protein>
    <recommendedName>
        <fullName evidence="3">histidine kinase</fullName>
        <ecNumber evidence="3">2.7.13.3</ecNumber>
    </recommendedName>
</protein>
<dbReference type="Pfam" id="PF02518">
    <property type="entry name" value="HATPase_c"/>
    <property type="match status" value="1"/>
</dbReference>
<keyword evidence="6 10" id="KW-0812">Transmembrane</keyword>
<sequence>MSSSRRAMSLRIRTTLLVIAAIVVVLGTATIVIDIRVDNEVAQRADADLLEHAQALADVFVARTRASTQAFPSQWTPSFLADDGINYFHIDCGGQPVVSSDEAGSLPWPMLAQQQSMAFADMTDRRGTKLRAIALHFRPDLDAMHDAPSDAANLAAGVPECLLGLAVDYSEVLAFQHSMDHIEFGCVVLGFLVVAILTPLLVTRSLRPLAGLAEAMDKIGPETPSMRLQSSPIRELSPLIARFNALLSRMEEGLMRERQFASGVAHELRTPLAELRTGIEVELRYPSGRDRQALLADLGEIGGKMERIVTALLLLTRIEAGIEQLSLQNVDVSALTRALATRYALRLQERALQLQLDIASSVIWMADSTLLDVLLGNLLSNAVAYAPSGSTIALRCAPLSWSVTNAAPDLTDEDVARMKQRFWRKGRDAGVHTGLGLALAASVAHAQSLQMKLLLQDGYLRTEVLVQA</sequence>
<comment type="caution">
    <text evidence="13">The sequence shown here is derived from an EMBL/GenBank/DDBJ whole genome shotgun (WGS) entry which is preliminary data.</text>
</comment>
<evidence type="ECO:0000313" key="13">
    <source>
        <dbReference type="EMBL" id="RDS83513.1"/>
    </source>
</evidence>
<evidence type="ECO:0000256" key="4">
    <source>
        <dbReference type="ARBA" id="ARBA00022553"/>
    </source>
</evidence>
<dbReference type="GO" id="GO:0000155">
    <property type="term" value="F:phosphorelay sensor kinase activity"/>
    <property type="evidence" value="ECO:0007669"/>
    <property type="project" value="InterPro"/>
</dbReference>
<evidence type="ECO:0000256" key="1">
    <source>
        <dbReference type="ARBA" id="ARBA00000085"/>
    </source>
</evidence>
<dbReference type="SMART" id="SM00388">
    <property type="entry name" value="HisKA"/>
    <property type="match status" value="1"/>
</dbReference>
<dbReference type="AlphaFoldDB" id="A0A370X504"/>
<keyword evidence="7" id="KW-0418">Kinase</keyword>
<dbReference type="SUPFAM" id="SSF47384">
    <property type="entry name" value="Homodimeric domain of signal transducing histidine kinase"/>
    <property type="match status" value="1"/>
</dbReference>
<name>A0A370X504_9GAMM</name>
<dbReference type="PROSITE" id="PS50109">
    <property type="entry name" value="HIS_KIN"/>
    <property type="match status" value="1"/>
</dbReference>
<accession>A0A370X504</accession>
<dbReference type="InterPro" id="IPR036890">
    <property type="entry name" value="HATPase_C_sf"/>
</dbReference>
<dbReference type="SUPFAM" id="SSF55874">
    <property type="entry name" value="ATPase domain of HSP90 chaperone/DNA topoisomerase II/histidine kinase"/>
    <property type="match status" value="1"/>
</dbReference>
<dbReference type="Gene3D" id="1.10.287.130">
    <property type="match status" value="1"/>
</dbReference>
<evidence type="ECO:0000256" key="8">
    <source>
        <dbReference type="ARBA" id="ARBA00022989"/>
    </source>
</evidence>
<keyword evidence="10" id="KW-0472">Membrane</keyword>
<dbReference type="CDD" id="cd00082">
    <property type="entry name" value="HisKA"/>
    <property type="match status" value="1"/>
</dbReference>
<dbReference type="InterPro" id="IPR003594">
    <property type="entry name" value="HATPase_dom"/>
</dbReference>
<dbReference type="Gene3D" id="3.30.565.10">
    <property type="entry name" value="Histidine kinase-like ATPase, C-terminal domain"/>
    <property type="match status" value="1"/>
</dbReference>
<evidence type="ECO:0000256" key="6">
    <source>
        <dbReference type="ARBA" id="ARBA00022692"/>
    </source>
</evidence>
<feature type="domain" description="Histidine kinase" evidence="11">
    <location>
        <begin position="263"/>
        <end position="468"/>
    </location>
</feature>
<keyword evidence="14" id="KW-1185">Reference proteome</keyword>
<evidence type="ECO:0000313" key="14">
    <source>
        <dbReference type="Proteomes" id="UP000254258"/>
    </source>
</evidence>
<dbReference type="PANTHER" id="PTHR45436">
    <property type="entry name" value="SENSOR HISTIDINE KINASE YKOH"/>
    <property type="match status" value="1"/>
</dbReference>